<dbReference type="GO" id="GO:0006412">
    <property type="term" value="P:translation"/>
    <property type="evidence" value="ECO:0007669"/>
    <property type="project" value="InterPro"/>
</dbReference>
<evidence type="ECO:0000256" key="1">
    <source>
        <dbReference type="ARBA" id="ARBA00006815"/>
    </source>
</evidence>
<dbReference type="PANTHER" id="PTHR10934">
    <property type="entry name" value="60S RIBOSOMAL PROTEIN L18"/>
    <property type="match status" value="1"/>
</dbReference>
<feature type="region of interest" description="Disordered" evidence="4">
    <location>
        <begin position="1"/>
        <end position="20"/>
    </location>
</feature>
<sequence>MGIDTEARKKKGIRRSPKSNNPYITLLVKLYRFLSRRTSSKFNKIILRRLYMSKINRPPVSVSTLSRLASSPANENKIMVIVGTVLDDDRFHEVPKMTVYYN</sequence>
<dbReference type="Pfam" id="PF17135">
    <property type="entry name" value="Ribosomal_L18"/>
    <property type="match status" value="1"/>
</dbReference>
<dbReference type="GO" id="GO:0003735">
    <property type="term" value="F:structural constituent of ribosome"/>
    <property type="evidence" value="ECO:0007669"/>
    <property type="project" value="InterPro"/>
</dbReference>
<evidence type="ECO:0000256" key="2">
    <source>
        <dbReference type="ARBA" id="ARBA00022980"/>
    </source>
</evidence>
<dbReference type="PANTHER" id="PTHR10934:SF2">
    <property type="entry name" value="LARGE RIBOSOMAL SUBUNIT PROTEIN EL18"/>
    <property type="match status" value="1"/>
</dbReference>
<organism evidence="6">
    <name type="scientific">Henneguya salminicola</name>
    <name type="common">Myxosporean</name>
    <dbReference type="NCBI Taxonomy" id="69463"/>
    <lineage>
        <taxon>Eukaryota</taxon>
        <taxon>Metazoa</taxon>
        <taxon>Cnidaria</taxon>
        <taxon>Myxozoa</taxon>
        <taxon>Myxosporea</taxon>
        <taxon>Bivalvulida</taxon>
        <taxon>Platysporina</taxon>
        <taxon>Myxobolidae</taxon>
        <taxon>Henneguya</taxon>
    </lineage>
</organism>
<reference evidence="6" key="1">
    <citation type="submission" date="2018-11" db="EMBL/GenBank/DDBJ databases">
        <title>Henneguya salminicola genome and transcriptome.</title>
        <authorList>
            <person name="Yahalomi D."/>
            <person name="Atkinson S.D."/>
            <person name="Neuhof M."/>
            <person name="Chang E.S."/>
            <person name="Philippe H."/>
            <person name="Cartwright P."/>
            <person name="Bartholomew J.L."/>
            <person name="Huchon D."/>
        </authorList>
    </citation>
    <scope>NUCLEOTIDE SEQUENCE</scope>
    <source>
        <strain evidence="6">Hz1</strain>
        <tissue evidence="6">Whole</tissue>
    </source>
</reference>
<keyword evidence="3" id="KW-0687">Ribonucleoprotein</keyword>
<evidence type="ECO:0000256" key="4">
    <source>
        <dbReference type="SAM" id="MobiDB-lite"/>
    </source>
</evidence>
<name>A0A6G3MN72_HENSL</name>
<dbReference type="Gene3D" id="3.100.10.10">
    <property type="match status" value="1"/>
</dbReference>
<dbReference type="InterPro" id="IPR021131">
    <property type="entry name" value="Ribosomal_uL15/eL18"/>
</dbReference>
<dbReference type="GO" id="GO:0003723">
    <property type="term" value="F:RNA binding"/>
    <property type="evidence" value="ECO:0007669"/>
    <property type="project" value="TreeGrafter"/>
</dbReference>
<proteinExistence type="inferred from homology"/>
<dbReference type="InterPro" id="IPR036227">
    <property type="entry name" value="Ribosomal_uL15/eL18_sf"/>
</dbReference>
<feature type="compositionally biased region" description="Basic residues" evidence="4">
    <location>
        <begin position="8"/>
        <end position="17"/>
    </location>
</feature>
<dbReference type="InterPro" id="IPR000039">
    <property type="entry name" value="Ribosomal_eL18"/>
</dbReference>
<evidence type="ECO:0000256" key="3">
    <source>
        <dbReference type="ARBA" id="ARBA00023274"/>
    </source>
</evidence>
<dbReference type="EMBL" id="GHBP01022360">
    <property type="protein sequence ID" value="NDJ95423.1"/>
    <property type="molecule type" value="Transcribed_RNA"/>
</dbReference>
<dbReference type="GO" id="GO:0022625">
    <property type="term" value="C:cytosolic large ribosomal subunit"/>
    <property type="evidence" value="ECO:0007669"/>
    <property type="project" value="TreeGrafter"/>
</dbReference>
<dbReference type="SUPFAM" id="SSF52080">
    <property type="entry name" value="Ribosomal proteins L15p and L18e"/>
    <property type="match status" value="1"/>
</dbReference>
<comment type="similarity">
    <text evidence="1">Belongs to the eukaryotic ribosomal protein eL18 family.</text>
</comment>
<feature type="domain" description="Large ribosomal subunit protein uL15/eL18" evidence="5">
    <location>
        <begin position="2"/>
        <end position="99"/>
    </location>
</feature>
<evidence type="ECO:0000259" key="5">
    <source>
        <dbReference type="Pfam" id="PF17135"/>
    </source>
</evidence>
<protein>
    <submittedName>
        <fullName evidence="6">60S ribosomal protein L18 (Trinotate prediction)</fullName>
    </submittedName>
</protein>
<accession>A0A6G3MN72</accession>
<evidence type="ECO:0000313" key="6">
    <source>
        <dbReference type="EMBL" id="NDJ95423.1"/>
    </source>
</evidence>
<keyword evidence="2 6" id="KW-0689">Ribosomal protein</keyword>
<dbReference type="AlphaFoldDB" id="A0A6G3MN72"/>